<name>A0A4Y2I7D2_ARAVE</name>
<keyword evidence="3" id="KW-1185">Reference proteome</keyword>
<accession>A0A4Y2I7D2</accession>
<reference evidence="2 3" key="1">
    <citation type="journal article" date="2019" name="Sci. Rep.">
        <title>Orb-weaving spider Araneus ventricosus genome elucidates the spidroin gene catalogue.</title>
        <authorList>
            <person name="Kono N."/>
            <person name="Nakamura H."/>
            <person name="Ohtoshi R."/>
            <person name="Moran D.A.P."/>
            <person name="Shinohara A."/>
            <person name="Yoshida Y."/>
            <person name="Fujiwara M."/>
            <person name="Mori M."/>
            <person name="Tomita M."/>
            <person name="Arakawa K."/>
        </authorList>
    </citation>
    <scope>NUCLEOTIDE SEQUENCE [LARGE SCALE GENOMIC DNA]</scope>
</reference>
<organism evidence="2 3">
    <name type="scientific">Araneus ventricosus</name>
    <name type="common">Orbweaver spider</name>
    <name type="synonym">Epeira ventricosa</name>
    <dbReference type="NCBI Taxonomy" id="182803"/>
    <lineage>
        <taxon>Eukaryota</taxon>
        <taxon>Metazoa</taxon>
        <taxon>Ecdysozoa</taxon>
        <taxon>Arthropoda</taxon>
        <taxon>Chelicerata</taxon>
        <taxon>Arachnida</taxon>
        <taxon>Araneae</taxon>
        <taxon>Araneomorphae</taxon>
        <taxon>Entelegynae</taxon>
        <taxon>Araneoidea</taxon>
        <taxon>Araneidae</taxon>
        <taxon>Araneus</taxon>
    </lineage>
</organism>
<protein>
    <submittedName>
        <fullName evidence="2">Uncharacterized protein</fullName>
    </submittedName>
</protein>
<dbReference type="Proteomes" id="UP000499080">
    <property type="component" value="Unassembled WGS sequence"/>
</dbReference>
<evidence type="ECO:0000313" key="2">
    <source>
        <dbReference type="EMBL" id="GBM73544.1"/>
    </source>
</evidence>
<gene>
    <name evidence="2" type="ORF">AVEN_103610_1</name>
</gene>
<evidence type="ECO:0000313" key="3">
    <source>
        <dbReference type="Proteomes" id="UP000499080"/>
    </source>
</evidence>
<dbReference type="AlphaFoldDB" id="A0A4Y2I7D2"/>
<evidence type="ECO:0000256" key="1">
    <source>
        <dbReference type="SAM" id="MobiDB-lite"/>
    </source>
</evidence>
<dbReference type="EMBL" id="BGPR01002445">
    <property type="protein sequence ID" value="GBM73544.1"/>
    <property type="molecule type" value="Genomic_DNA"/>
</dbReference>
<sequence>MRDMLKLWLTDSREIFQKYEVLFPAGFGCVRHASRCASRSEGSRPSKCQKNSTVRRRRYGKSGDLPAEGRSQYRRNKKNTCRTDRMTYTNYWLESAQPIQADYRCSKVELSY</sequence>
<feature type="region of interest" description="Disordered" evidence="1">
    <location>
        <begin position="38"/>
        <end position="79"/>
    </location>
</feature>
<comment type="caution">
    <text evidence="2">The sequence shown here is derived from an EMBL/GenBank/DDBJ whole genome shotgun (WGS) entry which is preliminary data.</text>
</comment>
<proteinExistence type="predicted"/>